<gene>
    <name evidence="1" type="ORF">CPA40_01725</name>
</gene>
<evidence type="ECO:0000313" key="2">
    <source>
        <dbReference type="Proteomes" id="UP000240228"/>
    </source>
</evidence>
<organism evidence="1 2">
    <name type="scientific">Bifidobacterium callitrichos</name>
    <dbReference type="NCBI Taxonomy" id="762209"/>
    <lineage>
        <taxon>Bacteria</taxon>
        <taxon>Bacillati</taxon>
        <taxon>Actinomycetota</taxon>
        <taxon>Actinomycetes</taxon>
        <taxon>Bifidobacteriales</taxon>
        <taxon>Bifidobacteriaceae</taxon>
        <taxon>Bifidobacterium</taxon>
    </lineage>
</organism>
<keyword evidence="2" id="KW-1185">Reference proteome</keyword>
<dbReference type="EMBL" id="NWTX01000002">
    <property type="protein sequence ID" value="PST47070.1"/>
    <property type="molecule type" value="Genomic_DNA"/>
</dbReference>
<reference evidence="2" key="1">
    <citation type="submission" date="2017-09" db="EMBL/GenBank/DDBJ databases">
        <authorList>
            <person name="Sela D.A."/>
            <person name="Albert K."/>
        </authorList>
    </citation>
    <scope>NUCLEOTIDE SEQUENCE [LARGE SCALE GENOMIC DNA]</scope>
    <source>
        <strain evidence="2">UMA51805</strain>
    </source>
</reference>
<sequence length="174" mass="20407">MVYSYEAIRFDRIVQDQHIGERMEFHVPRAELVAITQDVRFIHVGHTTVDAQFLTDDTHDFSRVGTPPSFQLLQVSTRELGKKPPRSLAVTEQFPFERIEISIRTQYSIRGQSERRHVLNILTPSVQRTHDVPRLLPFTFRSQLLPASLHYRCSHMITLFHRWFSAYPVHLGTR</sequence>
<proteinExistence type="predicted"/>
<dbReference type="Proteomes" id="UP000240228">
    <property type="component" value="Unassembled WGS sequence"/>
</dbReference>
<evidence type="ECO:0000313" key="1">
    <source>
        <dbReference type="EMBL" id="PST47070.1"/>
    </source>
</evidence>
<comment type="caution">
    <text evidence="1">The sequence shown here is derived from an EMBL/GenBank/DDBJ whole genome shotgun (WGS) entry which is preliminary data.</text>
</comment>
<accession>A0A2T3GC66</accession>
<reference evidence="1 2" key="2">
    <citation type="submission" date="2018-03" db="EMBL/GenBank/DDBJ databases">
        <title>The comparative genomics of Bifidobacterium callitrichos reflects dietary carbohydrate utilization within the common marmoset gut.</title>
        <authorList>
            <person name="Rani A."/>
        </authorList>
    </citation>
    <scope>NUCLEOTIDE SEQUENCE [LARGE SCALE GENOMIC DNA]</scope>
    <source>
        <strain evidence="1 2">UMA51805</strain>
    </source>
</reference>
<protein>
    <submittedName>
        <fullName evidence="1">Uncharacterized protein</fullName>
    </submittedName>
</protein>
<name>A0A2T3GC66_9BIFI</name>
<dbReference type="AlphaFoldDB" id="A0A2T3GC66"/>